<proteinExistence type="predicted"/>
<gene>
    <name evidence="3" type="ORF">QBC47DRAFT_357841</name>
</gene>
<dbReference type="Proteomes" id="UP001239445">
    <property type="component" value="Unassembled WGS sequence"/>
</dbReference>
<feature type="region of interest" description="Disordered" evidence="1">
    <location>
        <begin position="1"/>
        <end position="55"/>
    </location>
</feature>
<dbReference type="EMBL" id="MU839828">
    <property type="protein sequence ID" value="KAK1760032.1"/>
    <property type="molecule type" value="Genomic_DNA"/>
</dbReference>
<dbReference type="AlphaFoldDB" id="A0AAJ0FAF0"/>
<feature type="compositionally biased region" description="Basic and acidic residues" evidence="1">
    <location>
        <begin position="20"/>
        <end position="32"/>
    </location>
</feature>
<protein>
    <recommendedName>
        <fullName evidence="2">DUF7791 domain-containing protein</fullName>
    </recommendedName>
</protein>
<evidence type="ECO:0000256" key="1">
    <source>
        <dbReference type="SAM" id="MobiDB-lite"/>
    </source>
</evidence>
<evidence type="ECO:0000313" key="3">
    <source>
        <dbReference type="EMBL" id="KAK1760032.1"/>
    </source>
</evidence>
<keyword evidence="4" id="KW-1185">Reference proteome</keyword>
<name>A0AAJ0FAF0_9PEZI</name>
<sequence length="106" mass="12674">MFRIVPKTTSNTLWGPNSRKTRDFKDSDLENKNDDDDFTNRLFTRPPRDHKVTERVQTLRRRLNSRCKGLLEIENDNHVNFLHLTVREYLDRPGIRSKIHVMLQKA</sequence>
<dbReference type="InterPro" id="IPR056693">
    <property type="entry name" value="DUF7791"/>
</dbReference>
<organism evidence="3 4">
    <name type="scientific">Echria macrotheca</name>
    <dbReference type="NCBI Taxonomy" id="438768"/>
    <lineage>
        <taxon>Eukaryota</taxon>
        <taxon>Fungi</taxon>
        <taxon>Dikarya</taxon>
        <taxon>Ascomycota</taxon>
        <taxon>Pezizomycotina</taxon>
        <taxon>Sordariomycetes</taxon>
        <taxon>Sordariomycetidae</taxon>
        <taxon>Sordariales</taxon>
        <taxon>Schizotheciaceae</taxon>
        <taxon>Echria</taxon>
    </lineage>
</organism>
<accession>A0AAJ0FAF0</accession>
<comment type="caution">
    <text evidence="3">The sequence shown here is derived from an EMBL/GenBank/DDBJ whole genome shotgun (WGS) entry which is preliminary data.</text>
</comment>
<evidence type="ECO:0000259" key="2">
    <source>
        <dbReference type="Pfam" id="PF25053"/>
    </source>
</evidence>
<reference evidence="3" key="1">
    <citation type="submission" date="2023-06" db="EMBL/GenBank/DDBJ databases">
        <title>Genome-scale phylogeny and comparative genomics of the fungal order Sordariales.</title>
        <authorList>
            <consortium name="Lawrence Berkeley National Laboratory"/>
            <person name="Hensen N."/>
            <person name="Bonometti L."/>
            <person name="Westerberg I."/>
            <person name="Brannstrom I.O."/>
            <person name="Guillou S."/>
            <person name="Cros-Aarteil S."/>
            <person name="Calhoun S."/>
            <person name="Haridas S."/>
            <person name="Kuo A."/>
            <person name="Mondo S."/>
            <person name="Pangilinan J."/>
            <person name="Riley R."/>
            <person name="Labutti K."/>
            <person name="Andreopoulos B."/>
            <person name="Lipzen A."/>
            <person name="Chen C."/>
            <person name="Yanf M."/>
            <person name="Daum C."/>
            <person name="Ng V."/>
            <person name="Clum A."/>
            <person name="Steindorff A."/>
            <person name="Ohm R."/>
            <person name="Martin F."/>
            <person name="Silar P."/>
            <person name="Natvig D."/>
            <person name="Lalanne C."/>
            <person name="Gautier V."/>
            <person name="Ament-Velasquez S.L."/>
            <person name="Kruys A."/>
            <person name="Hutchinson M.I."/>
            <person name="Powell A.J."/>
            <person name="Barry K."/>
            <person name="Miller A.N."/>
            <person name="Grigoriev I.V."/>
            <person name="Debuchy R."/>
            <person name="Gladieux P."/>
            <person name="Thoren M.H."/>
            <person name="Johannesson H."/>
        </authorList>
    </citation>
    <scope>NUCLEOTIDE SEQUENCE</scope>
    <source>
        <strain evidence="3">PSN4</strain>
    </source>
</reference>
<evidence type="ECO:0000313" key="4">
    <source>
        <dbReference type="Proteomes" id="UP001239445"/>
    </source>
</evidence>
<dbReference type="Pfam" id="PF25053">
    <property type="entry name" value="DUF7791"/>
    <property type="match status" value="1"/>
</dbReference>
<feature type="domain" description="DUF7791" evidence="2">
    <location>
        <begin position="29"/>
        <end position="103"/>
    </location>
</feature>